<accession>X1SUN2</accession>
<sequence>VEVLSAMQGQIWPYAWGPTPADGDLHADTWINIAWNPGGYAASHDVYLGDNFDDVDAGAETTFQGNQISTFFVVGFPGFAYPDGLVPGTTYYWRIDEVNDTEPNSPWKGDIWSFSIPPKTAYAPDPADGAELVDPDGSLSWTEGFGSKLHTVYFGDNFDEVDNAAGGFPQGTTDYTPGPLKMAKTYYWRVDEFDIVETYKGDLWSFTTQGAVQSVNPSNGAVDITQTPVLTWTPGFGASHEVYFGADASSIELKGSGNLGSESYD</sequence>
<feature type="non-terminal residue" evidence="1">
    <location>
        <position position="1"/>
    </location>
</feature>
<dbReference type="InterPro" id="IPR013783">
    <property type="entry name" value="Ig-like_fold"/>
</dbReference>
<dbReference type="Gene3D" id="2.60.40.10">
    <property type="entry name" value="Immunoglobulins"/>
    <property type="match status" value="1"/>
</dbReference>
<gene>
    <name evidence="1" type="ORF">S12H4_39005</name>
</gene>
<protein>
    <recommendedName>
        <fullName evidence="2">Fibronectin type-III domain-containing protein</fullName>
    </recommendedName>
</protein>
<dbReference type="EMBL" id="BARW01023537">
    <property type="protein sequence ID" value="GAI96792.1"/>
    <property type="molecule type" value="Genomic_DNA"/>
</dbReference>
<comment type="caution">
    <text evidence="1">The sequence shown here is derived from an EMBL/GenBank/DDBJ whole genome shotgun (WGS) entry which is preliminary data.</text>
</comment>
<evidence type="ECO:0000313" key="1">
    <source>
        <dbReference type="EMBL" id="GAI96792.1"/>
    </source>
</evidence>
<feature type="non-terminal residue" evidence="1">
    <location>
        <position position="265"/>
    </location>
</feature>
<dbReference type="AlphaFoldDB" id="X1SUN2"/>
<evidence type="ECO:0008006" key="2">
    <source>
        <dbReference type="Google" id="ProtNLM"/>
    </source>
</evidence>
<proteinExistence type="predicted"/>
<name>X1SUN2_9ZZZZ</name>
<organism evidence="1">
    <name type="scientific">marine sediment metagenome</name>
    <dbReference type="NCBI Taxonomy" id="412755"/>
    <lineage>
        <taxon>unclassified sequences</taxon>
        <taxon>metagenomes</taxon>
        <taxon>ecological metagenomes</taxon>
    </lineage>
</organism>
<reference evidence="1" key="1">
    <citation type="journal article" date="2014" name="Front. Microbiol.">
        <title>High frequency of phylogenetically diverse reductive dehalogenase-homologous genes in deep subseafloor sedimentary metagenomes.</title>
        <authorList>
            <person name="Kawai M."/>
            <person name="Futagami T."/>
            <person name="Toyoda A."/>
            <person name="Takaki Y."/>
            <person name="Nishi S."/>
            <person name="Hori S."/>
            <person name="Arai W."/>
            <person name="Tsubouchi T."/>
            <person name="Morono Y."/>
            <person name="Uchiyama I."/>
            <person name="Ito T."/>
            <person name="Fujiyama A."/>
            <person name="Inagaki F."/>
            <person name="Takami H."/>
        </authorList>
    </citation>
    <scope>NUCLEOTIDE SEQUENCE</scope>
    <source>
        <strain evidence="1">Expedition CK06-06</strain>
    </source>
</reference>